<comment type="caution">
    <text evidence="2">The sequence shown here is derived from an EMBL/GenBank/DDBJ whole genome shotgun (WGS) entry which is preliminary data.</text>
</comment>
<proteinExistence type="predicted"/>
<keyword evidence="3" id="KW-1185">Reference proteome</keyword>
<evidence type="ECO:0000313" key="3">
    <source>
        <dbReference type="Proteomes" id="UP001589854"/>
    </source>
</evidence>
<feature type="domain" description="YegS/DAGK C-terminal" evidence="1">
    <location>
        <begin position="13"/>
        <end position="154"/>
    </location>
</feature>
<evidence type="ECO:0000259" key="1">
    <source>
        <dbReference type="Pfam" id="PF19279"/>
    </source>
</evidence>
<dbReference type="EC" id="2.7.1.-" evidence="2"/>
<keyword evidence="2" id="KW-0808">Transferase</keyword>
<accession>A0ABV6G887</accession>
<dbReference type="Pfam" id="PF19279">
    <property type="entry name" value="YegS_C"/>
    <property type="match status" value="1"/>
</dbReference>
<dbReference type="Gene3D" id="2.60.200.40">
    <property type="match status" value="1"/>
</dbReference>
<sequence length="156" mass="17490">MKVIAFSYNIDDSEKAMLGKVSYFLSAFRTMQKMEPFSFKLTIDGTVIQDKAVMILVGNGRYIATNELPYEKSSLQDGLAEIYLIKNTNISLLKDVLTLTTSNSDENLSSQLQLFQGKKIMIETDESMDIDLDGEVYLSTPSTIEMLPGHFEVLVP</sequence>
<reference evidence="2 3" key="1">
    <citation type="submission" date="2024-09" db="EMBL/GenBank/DDBJ databases">
        <authorList>
            <person name="Sun Q."/>
            <person name="Mori K."/>
        </authorList>
    </citation>
    <scope>NUCLEOTIDE SEQUENCE [LARGE SCALE GENOMIC DNA]</scope>
    <source>
        <strain evidence="2 3">CCM 7228</strain>
    </source>
</reference>
<gene>
    <name evidence="2" type="ORF">ACFFIX_00165</name>
</gene>
<dbReference type="EMBL" id="JBHLVO010000001">
    <property type="protein sequence ID" value="MFC0269873.1"/>
    <property type="molecule type" value="Genomic_DNA"/>
</dbReference>
<name>A0ABV6G887_9BACI</name>
<dbReference type="Proteomes" id="UP001589854">
    <property type="component" value="Unassembled WGS sequence"/>
</dbReference>
<dbReference type="SUPFAM" id="SSF111331">
    <property type="entry name" value="NAD kinase/diacylglycerol kinase-like"/>
    <property type="match status" value="1"/>
</dbReference>
<dbReference type="GO" id="GO:0016301">
    <property type="term" value="F:kinase activity"/>
    <property type="evidence" value="ECO:0007669"/>
    <property type="project" value="UniProtKB-KW"/>
</dbReference>
<dbReference type="InterPro" id="IPR016064">
    <property type="entry name" value="NAD/diacylglycerol_kinase_sf"/>
</dbReference>
<dbReference type="RefSeq" id="WP_378929214.1">
    <property type="nucleotide sequence ID" value="NZ_JBHLVO010000001.1"/>
</dbReference>
<keyword evidence="2" id="KW-0418">Kinase</keyword>
<evidence type="ECO:0000313" key="2">
    <source>
        <dbReference type="EMBL" id="MFC0269873.1"/>
    </source>
</evidence>
<dbReference type="InterPro" id="IPR045540">
    <property type="entry name" value="YegS/DAGK_C"/>
</dbReference>
<organism evidence="2 3">
    <name type="scientific">Metabacillus herbersteinensis</name>
    <dbReference type="NCBI Taxonomy" id="283816"/>
    <lineage>
        <taxon>Bacteria</taxon>
        <taxon>Bacillati</taxon>
        <taxon>Bacillota</taxon>
        <taxon>Bacilli</taxon>
        <taxon>Bacillales</taxon>
        <taxon>Bacillaceae</taxon>
        <taxon>Metabacillus</taxon>
    </lineage>
</organism>
<protein>
    <submittedName>
        <fullName evidence="2">Diacylglycerol/lipid kinase family protein</fullName>
        <ecNumber evidence="2">2.7.1.-</ecNumber>
    </submittedName>
</protein>